<dbReference type="SMART" id="SM01217">
    <property type="entry name" value="Fn3_like"/>
    <property type="match status" value="1"/>
</dbReference>
<evidence type="ECO:0000256" key="5">
    <source>
        <dbReference type="ARBA" id="ARBA00022525"/>
    </source>
</evidence>
<dbReference type="PRINTS" id="PR00133">
    <property type="entry name" value="GLHYDRLASE3"/>
</dbReference>
<dbReference type="InterPro" id="IPR036881">
    <property type="entry name" value="Glyco_hydro_3_C_sf"/>
</dbReference>
<dbReference type="PANTHER" id="PTHR42715">
    <property type="entry name" value="BETA-GLUCOSIDASE"/>
    <property type="match status" value="1"/>
</dbReference>
<keyword evidence="17" id="KW-1185">Reference proteome</keyword>
<keyword evidence="5" id="KW-0964">Secreted</keyword>
<organism evidence="16 17">
    <name type="scientific">Tetraparma gracilis</name>
    <dbReference type="NCBI Taxonomy" id="2962635"/>
    <lineage>
        <taxon>Eukaryota</taxon>
        <taxon>Sar</taxon>
        <taxon>Stramenopiles</taxon>
        <taxon>Ochrophyta</taxon>
        <taxon>Bolidophyceae</taxon>
        <taxon>Parmales</taxon>
        <taxon>Triparmaceae</taxon>
        <taxon>Tetraparma</taxon>
    </lineage>
</organism>
<keyword evidence="7" id="KW-0378">Hydrolase</keyword>
<keyword evidence="8" id="KW-0326">Glycosidase</keyword>
<evidence type="ECO:0000259" key="15">
    <source>
        <dbReference type="SMART" id="SM01217"/>
    </source>
</evidence>
<dbReference type="PANTHER" id="PTHR42715:SF12">
    <property type="entry name" value="BETA-GLUCOSIDASE G-RELATED"/>
    <property type="match status" value="1"/>
</dbReference>
<dbReference type="InterPro" id="IPR036962">
    <property type="entry name" value="Glyco_hydro_3_N_sf"/>
</dbReference>
<dbReference type="InterPro" id="IPR001764">
    <property type="entry name" value="Glyco_hydro_3_N"/>
</dbReference>
<evidence type="ECO:0000313" key="16">
    <source>
        <dbReference type="EMBL" id="GMI35926.1"/>
    </source>
</evidence>
<dbReference type="EMBL" id="BRYB01001897">
    <property type="protein sequence ID" value="GMI35926.1"/>
    <property type="molecule type" value="Genomic_DNA"/>
</dbReference>
<protein>
    <recommendedName>
        <fullName evidence="10">Probable beta-glucosidase G</fullName>
        <ecNumber evidence="4">3.2.1.21</ecNumber>
    </recommendedName>
    <alternativeName>
        <fullName evidence="11">Beta-D-glucoside glucohydrolase G</fullName>
    </alternativeName>
    <alternativeName>
        <fullName evidence="12">Cellobiase G</fullName>
    </alternativeName>
    <alternativeName>
        <fullName evidence="13">Gentiobiase G</fullName>
    </alternativeName>
</protein>
<comment type="subcellular location">
    <subcellularLocation>
        <location evidence="2">Secreted</location>
    </subcellularLocation>
</comment>
<feature type="domain" description="Fibronectin type III-like" evidence="15">
    <location>
        <begin position="596"/>
        <end position="665"/>
    </location>
</feature>
<evidence type="ECO:0000256" key="2">
    <source>
        <dbReference type="ARBA" id="ARBA00004613"/>
    </source>
</evidence>
<comment type="catalytic activity">
    <reaction evidence="1">
        <text>Hydrolysis of terminal, non-reducing beta-D-glucosyl residues with release of beta-D-glucose.</text>
        <dbReference type="EC" id="3.2.1.21"/>
    </reaction>
</comment>
<dbReference type="InterPro" id="IPR050288">
    <property type="entry name" value="Cellulose_deg_GH3"/>
</dbReference>
<dbReference type="InterPro" id="IPR017853">
    <property type="entry name" value="GH"/>
</dbReference>
<evidence type="ECO:0000256" key="11">
    <source>
        <dbReference type="ARBA" id="ARBA00041276"/>
    </source>
</evidence>
<dbReference type="Gene3D" id="2.60.40.10">
    <property type="entry name" value="Immunoglobulins"/>
    <property type="match status" value="1"/>
</dbReference>
<evidence type="ECO:0000256" key="8">
    <source>
        <dbReference type="ARBA" id="ARBA00023295"/>
    </source>
</evidence>
<dbReference type="Gene3D" id="3.40.50.1700">
    <property type="entry name" value="Glycoside hydrolase family 3 C-terminal domain"/>
    <property type="match status" value="1"/>
</dbReference>
<evidence type="ECO:0000256" key="1">
    <source>
        <dbReference type="ARBA" id="ARBA00000448"/>
    </source>
</evidence>
<dbReference type="EC" id="3.2.1.21" evidence="4"/>
<evidence type="ECO:0000256" key="12">
    <source>
        <dbReference type="ARBA" id="ARBA00041601"/>
    </source>
</evidence>
<feature type="chain" id="PRO_5045198628" description="Probable beta-glucosidase G" evidence="14">
    <location>
        <begin position="18"/>
        <end position="678"/>
    </location>
</feature>
<evidence type="ECO:0000256" key="4">
    <source>
        <dbReference type="ARBA" id="ARBA00012744"/>
    </source>
</evidence>
<dbReference type="Pfam" id="PF14310">
    <property type="entry name" value="Fn3-like"/>
    <property type="match status" value="1"/>
</dbReference>
<dbReference type="Proteomes" id="UP001165060">
    <property type="component" value="Unassembled WGS sequence"/>
</dbReference>
<dbReference type="Pfam" id="PF00933">
    <property type="entry name" value="Glyco_hydro_3"/>
    <property type="match status" value="1"/>
</dbReference>
<sequence length="678" mass="73067">MKLNTALLLLLAPPALSDRVDDYIDQLSLEEKIKYLGGNGMGNYPDDGEYVGTVLATDHAGIPALLYNDGPQGFRDDARPGTSTALPSGLNVAATWSTEAATLWGDVLGAEFFDKGSNVMLGPGMNVARVPRNGRNFEYMSGEDPSLGAGLVPSVIKASQSHKILANAKHFVNNNQETNRGEMSSQVDERTRFEMYYPPFQAAIDAGVGSFMCSYNKINHVYSCENPETLVDDLKGAMGFEGYVMSDWGATHSASLLQGLDQEMADADFMNFDNLKDAPVDAIDASVRRILKPFVDVGAFDLTDDEQAARSIYNNVTSDEHFEAARSISVESHVMLKNTDSVLPLGRDFFTGENTVAVIGSQGDDNCIGGGGSGRVDAAWKPTPLATLKATAEDAAYGADSDKIKYLDDDSSLEDQIELASNSDLCLFFLQTSSGEGSDRDNLNLNADGKVAEVASHCAKSVAVVSAPGAVLMPWADSVDSVLLNFMPGVASAFATVDILVGDEEPTGRLPITMPLIENQEGMTLEQFPGVDGNMNSTYTETWGFGYRYYHLHQEEPRFWFGAGLGYSSFEVTKISWGDSNVKVSIKNTGDVDSTAVPQLYLGAPSGCDLPLWALKGFDKLLVKAGESANVEFALDEKDVSKWDVDARDWAMCGGEWSARVGFSAQLVDDETIATKTI</sequence>
<evidence type="ECO:0000256" key="3">
    <source>
        <dbReference type="ARBA" id="ARBA00005336"/>
    </source>
</evidence>
<comment type="function">
    <text evidence="9">Beta-glucosidases are one of a number of cellulolytic enzymes involved in the degradation of cellulosic biomass. Catalyzes the last step releasing glucose from the inhibitory cellobiose.</text>
</comment>
<dbReference type="SUPFAM" id="SSF51445">
    <property type="entry name" value="(Trans)glycosidases"/>
    <property type="match status" value="1"/>
</dbReference>
<accession>A0ABQ6MZ50</accession>
<evidence type="ECO:0000256" key="13">
    <source>
        <dbReference type="ARBA" id="ARBA00041808"/>
    </source>
</evidence>
<proteinExistence type="inferred from homology"/>
<evidence type="ECO:0000256" key="6">
    <source>
        <dbReference type="ARBA" id="ARBA00022729"/>
    </source>
</evidence>
<evidence type="ECO:0000256" key="7">
    <source>
        <dbReference type="ARBA" id="ARBA00022801"/>
    </source>
</evidence>
<dbReference type="Pfam" id="PF01915">
    <property type="entry name" value="Glyco_hydro_3_C"/>
    <property type="match status" value="1"/>
</dbReference>
<evidence type="ECO:0000256" key="9">
    <source>
        <dbReference type="ARBA" id="ARBA00024983"/>
    </source>
</evidence>
<reference evidence="16 17" key="1">
    <citation type="journal article" date="2023" name="Commun. Biol.">
        <title>Genome analysis of Parmales, the sister group of diatoms, reveals the evolutionary specialization of diatoms from phago-mixotrophs to photoautotrophs.</title>
        <authorList>
            <person name="Ban H."/>
            <person name="Sato S."/>
            <person name="Yoshikawa S."/>
            <person name="Yamada K."/>
            <person name="Nakamura Y."/>
            <person name="Ichinomiya M."/>
            <person name="Sato N."/>
            <person name="Blanc-Mathieu R."/>
            <person name="Endo H."/>
            <person name="Kuwata A."/>
            <person name="Ogata H."/>
        </authorList>
    </citation>
    <scope>NUCLEOTIDE SEQUENCE [LARGE SCALE GENOMIC DNA]</scope>
</reference>
<dbReference type="SUPFAM" id="SSF52279">
    <property type="entry name" value="Beta-D-glucan exohydrolase, C-terminal domain"/>
    <property type="match status" value="1"/>
</dbReference>
<gene>
    <name evidence="16" type="ORF">TeGR_g13398</name>
</gene>
<evidence type="ECO:0000256" key="14">
    <source>
        <dbReference type="SAM" id="SignalP"/>
    </source>
</evidence>
<comment type="caution">
    <text evidence="16">The sequence shown here is derived from an EMBL/GenBank/DDBJ whole genome shotgun (WGS) entry which is preliminary data.</text>
</comment>
<comment type="similarity">
    <text evidence="3">Belongs to the glycosyl hydrolase 3 family.</text>
</comment>
<name>A0ABQ6MZ50_9STRA</name>
<keyword evidence="6 14" id="KW-0732">Signal</keyword>
<dbReference type="InterPro" id="IPR013783">
    <property type="entry name" value="Ig-like_fold"/>
</dbReference>
<dbReference type="InterPro" id="IPR002772">
    <property type="entry name" value="Glyco_hydro_3_C"/>
</dbReference>
<feature type="signal peptide" evidence="14">
    <location>
        <begin position="1"/>
        <end position="17"/>
    </location>
</feature>
<dbReference type="InterPro" id="IPR026891">
    <property type="entry name" value="Fn3-like"/>
</dbReference>
<evidence type="ECO:0000313" key="17">
    <source>
        <dbReference type="Proteomes" id="UP001165060"/>
    </source>
</evidence>
<dbReference type="Gene3D" id="3.20.20.300">
    <property type="entry name" value="Glycoside hydrolase, family 3, N-terminal domain"/>
    <property type="match status" value="1"/>
</dbReference>
<evidence type="ECO:0000256" key="10">
    <source>
        <dbReference type="ARBA" id="ARBA00039579"/>
    </source>
</evidence>